<keyword evidence="18" id="KW-1185">Reference proteome</keyword>
<dbReference type="CDD" id="cd01284">
    <property type="entry name" value="Riboflavin_deaminase-reductase"/>
    <property type="match status" value="1"/>
</dbReference>
<dbReference type="UniPathway" id="UPA00275">
    <property type="reaction ID" value="UER00401"/>
</dbReference>
<keyword evidence="6 12" id="KW-0686">Riboflavin biosynthesis</keyword>
<dbReference type="GO" id="GO:0009231">
    <property type="term" value="P:riboflavin biosynthetic process"/>
    <property type="evidence" value="ECO:0007669"/>
    <property type="project" value="UniProtKB-UniPathway"/>
</dbReference>
<dbReference type="Gene3D" id="3.40.430.10">
    <property type="entry name" value="Dihydrofolate Reductase, subunit A"/>
    <property type="match status" value="1"/>
</dbReference>
<dbReference type="InterPro" id="IPR050765">
    <property type="entry name" value="Riboflavin_Biosynth_HTPR"/>
</dbReference>
<comment type="similarity">
    <text evidence="4 12">In the N-terminal section; belongs to the cytidine and deoxycytidylate deaminase family.</text>
</comment>
<keyword evidence="10 12" id="KW-0560">Oxidoreductase</keyword>
<evidence type="ECO:0000256" key="3">
    <source>
        <dbReference type="ARBA" id="ARBA00004910"/>
    </source>
</evidence>
<evidence type="ECO:0000256" key="10">
    <source>
        <dbReference type="ARBA" id="ARBA00023002"/>
    </source>
</evidence>
<evidence type="ECO:0000313" key="17">
    <source>
        <dbReference type="EMBL" id="QDS87656.1"/>
    </source>
</evidence>
<dbReference type="Gene3D" id="3.40.140.10">
    <property type="entry name" value="Cytidine Deaminase, domain 2"/>
    <property type="match status" value="1"/>
</dbReference>
<feature type="binding site" evidence="14">
    <location>
        <position position="208"/>
    </location>
    <ligand>
        <name>NADP(+)</name>
        <dbReference type="ChEBI" id="CHEBI:58349"/>
    </ligand>
</feature>
<feature type="binding site" evidence="14">
    <location>
        <position position="301"/>
    </location>
    <ligand>
        <name>substrate</name>
    </ligand>
</feature>
<feature type="binding site" evidence="14">
    <location>
        <position position="162"/>
    </location>
    <ligand>
        <name>NADP(+)</name>
        <dbReference type="ChEBI" id="CHEBI:58349"/>
    </ligand>
</feature>
<evidence type="ECO:0000256" key="7">
    <source>
        <dbReference type="ARBA" id="ARBA00022723"/>
    </source>
</evidence>
<dbReference type="SUPFAM" id="SSF53927">
    <property type="entry name" value="Cytidine deaminase-like"/>
    <property type="match status" value="1"/>
</dbReference>
<dbReference type="InterPro" id="IPR024072">
    <property type="entry name" value="DHFR-like_dom_sf"/>
</dbReference>
<dbReference type="PIRSF" id="PIRSF006769">
    <property type="entry name" value="RibD"/>
    <property type="match status" value="1"/>
</dbReference>
<comment type="similarity">
    <text evidence="5 12">In the C-terminal section; belongs to the HTP reductase family.</text>
</comment>
<accession>A0A517LYF1</accession>
<dbReference type="InterPro" id="IPR002734">
    <property type="entry name" value="RibDG_C"/>
</dbReference>
<evidence type="ECO:0000256" key="12">
    <source>
        <dbReference type="PIRNR" id="PIRNR006769"/>
    </source>
</evidence>
<keyword evidence="7 12" id="KW-0479">Metal-binding</keyword>
<dbReference type="InterPro" id="IPR011549">
    <property type="entry name" value="RibD_C"/>
</dbReference>
<dbReference type="OrthoDB" id="9800865at2"/>
<dbReference type="PROSITE" id="PS00903">
    <property type="entry name" value="CYT_DCMP_DEAMINASES_1"/>
    <property type="match status" value="1"/>
</dbReference>
<reference evidence="17 18" key="1">
    <citation type="submission" date="2019-02" db="EMBL/GenBank/DDBJ databases">
        <title>Deep-cultivation of Planctomycetes and their phenomic and genomic characterization uncovers novel biology.</title>
        <authorList>
            <person name="Wiegand S."/>
            <person name="Jogler M."/>
            <person name="Boedeker C."/>
            <person name="Pinto D."/>
            <person name="Vollmers J."/>
            <person name="Rivas-Marin E."/>
            <person name="Kohn T."/>
            <person name="Peeters S.H."/>
            <person name="Heuer A."/>
            <person name="Rast P."/>
            <person name="Oberbeckmann S."/>
            <person name="Bunk B."/>
            <person name="Jeske O."/>
            <person name="Meyerdierks A."/>
            <person name="Storesund J.E."/>
            <person name="Kallscheuer N."/>
            <person name="Luecker S."/>
            <person name="Lage O.M."/>
            <person name="Pohl T."/>
            <person name="Merkel B.J."/>
            <person name="Hornburger P."/>
            <person name="Mueller R.-W."/>
            <person name="Bruemmer F."/>
            <person name="Labrenz M."/>
            <person name="Spormann A.M."/>
            <person name="Op den Camp H."/>
            <person name="Overmann J."/>
            <person name="Amann R."/>
            <person name="Jetten M.S.M."/>
            <person name="Mascher T."/>
            <person name="Medema M.H."/>
            <person name="Devos D.P."/>
            <person name="Kaster A.-K."/>
            <person name="Ovreas L."/>
            <person name="Rohde M."/>
            <person name="Galperin M.Y."/>
            <person name="Jogler C."/>
        </authorList>
    </citation>
    <scope>NUCLEOTIDE SEQUENCE [LARGE SCALE GENOMIC DNA]</scope>
    <source>
        <strain evidence="17 18">EC9</strain>
    </source>
</reference>
<evidence type="ECO:0000313" key="18">
    <source>
        <dbReference type="Proteomes" id="UP000319557"/>
    </source>
</evidence>
<dbReference type="PROSITE" id="PS51747">
    <property type="entry name" value="CYT_DCMP_DEAMINASES_2"/>
    <property type="match status" value="1"/>
</dbReference>
<dbReference type="InterPro" id="IPR016193">
    <property type="entry name" value="Cytidine_deaminase-like"/>
</dbReference>
<dbReference type="KEGG" id="ruv:EC9_18350"/>
<dbReference type="GO" id="GO:0008703">
    <property type="term" value="F:5-amino-6-(5-phosphoribosylamino)uracil reductase activity"/>
    <property type="evidence" value="ECO:0007669"/>
    <property type="project" value="UniProtKB-EC"/>
</dbReference>
<dbReference type="AlphaFoldDB" id="A0A517LYF1"/>
<evidence type="ECO:0000256" key="9">
    <source>
        <dbReference type="ARBA" id="ARBA00022857"/>
    </source>
</evidence>
<feature type="domain" description="CMP/dCMP-type deaminase" evidence="16">
    <location>
        <begin position="7"/>
        <end position="131"/>
    </location>
</feature>
<feature type="binding site" evidence="15">
    <location>
        <position position="92"/>
    </location>
    <ligand>
        <name>Zn(2+)</name>
        <dbReference type="ChEBI" id="CHEBI:29105"/>
        <note>catalytic</note>
    </ligand>
</feature>
<keyword evidence="12" id="KW-0378">Hydrolase</keyword>
<evidence type="ECO:0000256" key="2">
    <source>
        <dbReference type="ARBA" id="ARBA00004882"/>
    </source>
</evidence>
<comment type="function">
    <text evidence="1 12">Converts 2,5-diamino-6-(ribosylamino)-4(3h)-pyrimidinone 5'-phosphate into 5-amino-6-(ribosylamino)-2,4(1h,3h)-pyrimidinedione 5'-phosphate.</text>
</comment>
<evidence type="ECO:0000256" key="6">
    <source>
        <dbReference type="ARBA" id="ARBA00022619"/>
    </source>
</evidence>
<dbReference type="SUPFAM" id="SSF53597">
    <property type="entry name" value="Dihydrofolate reductase-like"/>
    <property type="match status" value="1"/>
</dbReference>
<feature type="active site" description="Proton donor" evidence="13">
    <location>
        <position position="58"/>
    </location>
</feature>
<evidence type="ECO:0000256" key="4">
    <source>
        <dbReference type="ARBA" id="ARBA00005259"/>
    </source>
</evidence>
<comment type="catalytic activity">
    <reaction evidence="12">
        <text>5-amino-6-(5-phospho-D-ribitylamino)uracil + NADP(+) = 5-amino-6-(5-phospho-D-ribosylamino)uracil + NADPH + H(+)</text>
        <dbReference type="Rhea" id="RHEA:17845"/>
        <dbReference type="ChEBI" id="CHEBI:15378"/>
        <dbReference type="ChEBI" id="CHEBI:57783"/>
        <dbReference type="ChEBI" id="CHEBI:58349"/>
        <dbReference type="ChEBI" id="CHEBI:58421"/>
        <dbReference type="ChEBI" id="CHEBI:58453"/>
        <dbReference type="EC" id="1.1.1.193"/>
    </reaction>
</comment>
<sequence>MTQSILPIDQQWMRHALALAAQGKGLVEPNPMVGCVIVRDGKPLAEGFHQRFGGPHAERQALAALPADCDPAGATWYVTLEPCCHTGKTPPCSDAVIAARPKRVVIAAVDPFSEVAGRGIDQIRGAGIDVEVGVCEAEANRLNAPFIKRVRQQKPWVIAKWAMTLDGKIATYSGNSQWISGESSRRRVHEVRGQVDAIATGIGSVLADDPTLTARPPGPRTAVRIVMDDKAELPLDSKLLKTRDAAAVYAVVRGDAPQQRVDALRQAGVGLIVNESGTRTGGVDQLLNWCHDQGMSNLLLEAGAGAMASFFEADAIDEYHVYIAPKLIGGSAAPGPLGGIGLSQIAQSPQLEPLQVESIDGDLFVTTRRVSRG</sequence>
<dbReference type="GO" id="GO:0008270">
    <property type="term" value="F:zinc ion binding"/>
    <property type="evidence" value="ECO:0007669"/>
    <property type="project" value="InterPro"/>
</dbReference>
<dbReference type="Proteomes" id="UP000319557">
    <property type="component" value="Chromosome"/>
</dbReference>
<dbReference type="GO" id="GO:0050661">
    <property type="term" value="F:NADP binding"/>
    <property type="evidence" value="ECO:0007669"/>
    <property type="project" value="InterPro"/>
</dbReference>
<dbReference type="InterPro" id="IPR002125">
    <property type="entry name" value="CMP_dCMP_dom"/>
</dbReference>
<gene>
    <name evidence="17" type="primary">ribD</name>
    <name evidence="17" type="ORF">EC9_18350</name>
</gene>
<comment type="pathway">
    <text evidence="3 12">Cofactor biosynthesis; riboflavin biosynthesis; 5-amino-6-(D-ribitylamino)uracil from GTP: step 3/4.</text>
</comment>
<keyword evidence="9 12" id="KW-0521">NADP</keyword>
<evidence type="ECO:0000256" key="11">
    <source>
        <dbReference type="ARBA" id="ARBA00023268"/>
    </source>
</evidence>
<dbReference type="PANTHER" id="PTHR38011">
    <property type="entry name" value="DIHYDROFOLATE REDUCTASE FAMILY PROTEIN (AFU_ORTHOLOGUE AFUA_8G06820)"/>
    <property type="match status" value="1"/>
</dbReference>
<dbReference type="PANTHER" id="PTHR38011:SF7">
    <property type="entry name" value="2,5-DIAMINO-6-RIBOSYLAMINO-4(3H)-PYRIMIDINONE 5'-PHOSPHATE REDUCTASE"/>
    <property type="match status" value="1"/>
</dbReference>
<keyword evidence="8 12" id="KW-0862">Zinc</keyword>
<dbReference type="EC" id="1.1.1.193" evidence="12"/>
<dbReference type="Pfam" id="PF00383">
    <property type="entry name" value="dCMP_cyt_deam_1"/>
    <property type="match status" value="1"/>
</dbReference>
<dbReference type="Pfam" id="PF01872">
    <property type="entry name" value="RibD_C"/>
    <property type="match status" value="1"/>
</dbReference>
<feature type="binding site" evidence="15">
    <location>
        <position position="83"/>
    </location>
    <ligand>
        <name>Zn(2+)</name>
        <dbReference type="ChEBI" id="CHEBI:29105"/>
        <note>catalytic</note>
    </ligand>
</feature>
<dbReference type="NCBIfam" id="TIGR00227">
    <property type="entry name" value="ribD_Cterm"/>
    <property type="match status" value="1"/>
</dbReference>
<dbReference type="InterPro" id="IPR016192">
    <property type="entry name" value="APOBEC/CMP_deaminase_Zn-bd"/>
</dbReference>
<feature type="binding site" evidence="14">
    <location>
        <position position="215"/>
    </location>
    <ligand>
        <name>substrate</name>
    </ligand>
</feature>
<dbReference type="EMBL" id="CP036261">
    <property type="protein sequence ID" value="QDS87656.1"/>
    <property type="molecule type" value="Genomic_DNA"/>
</dbReference>
<evidence type="ECO:0000256" key="13">
    <source>
        <dbReference type="PIRSR" id="PIRSR006769-1"/>
    </source>
</evidence>
<dbReference type="RefSeq" id="WP_145344166.1">
    <property type="nucleotide sequence ID" value="NZ_CP036261.1"/>
</dbReference>
<keyword evidence="11" id="KW-0511">Multifunctional enzyme</keyword>
<organism evidence="17 18">
    <name type="scientific">Rosistilla ulvae</name>
    <dbReference type="NCBI Taxonomy" id="1930277"/>
    <lineage>
        <taxon>Bacteria</taxon>
        <taxon>Pseudomonadati</taxon>
        <taxon>Planctomycetota</taxon>
        <taxon>Planctomycetia</taxon>
        <taxon>Pirellulales</taxon>
        <taxon>Pirellulaceae</taxon>
        <taxon>Rosistilla</taxon>
    </lineage>
</organism>
<evidence type="ECO:0000259" key="16">
    <source>
        <dbReference type="PROSITE" id="PS51747"/>
    </source>
</evidence>
<feature type="binding site" evidence="14">
    <location>
        <position position="178"/>
    </location>
    <ligand>
        <name>NADP(+)</name>
        <dbReference type="ChEBI" id="CHEBI:58349"/>
    </ligand>
</feature>
<feature type="binding site" evidence="14">
    <location>
        <position position="192"/>
    </location>
    <ligand>
        <name>substrate</name>
    </ligand>
</feature>
<name>A0A517LYF1_9BACT</name>
<comment type="cofactor">
    <cofactor evidence="12 15">
        <name>Zn(2+)</name>
        <dbReference type="ChEBI" id="CHEBI:29105"/>
    </cofactor>
    <text evidence="12 15">Binds 1 zinc ion.</text>
</comment>
<evidence type="ECO:0000256" key="8">
    <source>
        <dbReference type="ARBA" id="ARBA00022833"/>
    </source>
</evidence>
<dbReference type="InterPro" id="IPR004794">
    <property type="entry name" value="Eubact_RibD"/>
</dbReference>
<evidence type="ECO:0000256" key="1">
    <source>
        <dbReference type="ARBA" id="ARBA00002151"/>
    </source>
</evidence>
<dbReference type="GO" id="GO:0008835">
    <property type="term" value="F:diaminohydroxyphosphoribosylaminopyrimidine deaminase activity"/>
    <property type="evidence" value="ECO:0007669"/>
    <property type="project" value="UniProtKB-EC"/>
</dbReference>
<feature type="binding site" evidence="14">
    <location>
        <begin position="303"/>
        <end position="309"/>
    </location>
    <ligand>
        <name>NADP(+)</name>
        <dbReference type="ChEBI" id="CHEBI:58349"/>
    </ligand>
</feature>
<dbReference type="EC" id="3.5.4.26" evidence="12"/>
<evidence type="ECO:0000256" key="14">
    <source>
        <dbReference type="PIRSR" id="PIRSR006769-2"/>
    </source>
</evidence>
<protein>
    <recommendedName>
        <fullName evidence="12">Riboflavin biosynthesis protein RibD</fullName>
    </recommendedName>
    <domain>
        <recommendedName>
            <fullName evidence="12">Diaminohydroxyphosphoribosylaminopyrimidine deaminase</fullName>
            <shortName evidence="12">DRAP deaminase</shortName>
            <ecNumber evidence="12">3.5.4.26</ecNumber>
        </recommendedName>
        <alternativeName>
            <fullName evidence="12">Riboflavin-specific deaminase</fullName>
        </alternativeName>
    </domain>
    <domain>
        <recommendedName>
            <fullName evidence="12">5-amino-6-(5-phosphoribosylamino)uracil reductase</fullName>
            <ecNumber evidence="12">1.1.1.193</ecNumber>
        </recommendedName>
        <alternativeName>
            <fullName evidence="12">HTP reductase</fullName>
        </alternativeName>
    </domain>
</protein>
<proteinExistence type="inferred from homology"/>
<feature type="binding site" evidence="14">
    <location>
        <position position="212"/>
    </location>
    <ligand>
        <name>substrate</name>
    </ligand>
</feature>
<feature type="binding site" evidence="15">
    <location>
        <position position="56"/>
    </location>
    <ligand>
        <name>Zn(2+)</name>
        <dbReference type="ChEBI" id="CHEBI:29105"/>
        <note>catalytic</note>
    </ligand>
</feature>
<dbReference type="NCBIfam" id="TIGR00326">
    <property type="entry name" value="eubact_ribD"/>
    <property type="match status" value="1"/>
</dbReference>
<evidence type="ECO:0000256" key="5">
    <source>
        <dbReference type="ARBA" id="ARBA00007417"/>
    </source>
</evidence>
<comment type="catalytic activity">
    <reaction evidence="12">
        <text>2,5-diamino-6-hydroxy-4-(5-phosphoribosylamino)-pyrimidine + H2O + H(+) = 5-amino-6-(5-phospho-D-ribosylamino)uracil + NH4(+)</text>
        <dbReference type="Rhea" id="RHEA:21868"/>
        <dbReference type="ChEBI" id="CHEBI:15377"/>
        <dbReference type="ChEBI" id="CHEBI:15378"/>
        <dbReference type="ChEBI" id="CHEBI:28938"/>
        <dbReference type="ChEBI" id="CHEBI:58453"/>
        <dbReference type="ChEBI" id="CHEBI:58614"/>
        <dbReference type="EC" id="3.5.4.26"/>
    </reaction>
</comment>
<evidence type="ECO:0000256" key="15">
    <source>
        <dbReference type="PIRSR" id="PIRSR006769-3"/>
    </source>
</evidence>
<feature type="binding site" evidence="14">
    <location>
        <position position="176"/>
    </location>
    <ligand>
        <name>substrate</name>
    </ligand>
</feature>
<comment type="pathway">
    <text evidence="2 12">Cofactor biosynthesis; riboflavin biosynthesis; 5-amino-6-(D-ribitylamino)uracil from GTP: step 2/4.</text>
</comment>